<dbReference type="Gene3D" id="3.30.230.10">
    <property type="match status" value="1"/>
</dbReference>
<dbReference type="GO" id="GO:0006265">
    <property type="term" value="P:DNA topological change"/>
    <property type="evidence" value="ECO:0007669"/>
    <property type="project" value="InterPro"/>
</dbReference>
<dbReference type="InterPro" id="IPR014721">
    <property type="entry name" value="Ribsml_uS5_D2-typ_fold_subgr"/>
</dbReference>
<dbReference type="GO" id="GO:0005524">
    <property type="term" value="F:ATP binding"/>
    <property type="evidence" value="ECO:0007669"/>
    <property type="project" value="UniProtKB-KW"/>
</dbReference>
<dbReference type="InterPro" id="IPR013506">
    <property type="entry name" value="Topo_IIA_bsu_dom2"/>
</dbReference>
<accession>X1FSX5</accession>
<dbReference type="PANTHER" id="PTHR45866:SF1">
    <property type="entry name" value="DNA GYRASE SUBUNIT B, MITOCHONDRIAL"/>
    <property type="match status" value="1"/>
</dbReference>
<name>X1FSX5_9ZZZZ</name>
<evidence type="ECO:0000256" key="7">
    <source>
        <dbReference type="ARBA" id="ARBA00023125"/>
    </source>
</evidence>
<dbReference type="GO" id="GO:0003677">
    <property type="term" value="F:DNA binding"/>
    <property type="evidence" value="ECO:0007669"/>
    <property type="project" value="UniProtKB-KW"/>
</dbReference>
<evidence type="ECO:0000313" key="10">
    <source>
        <dbReference type="EMBL" id="GAH35630.1"/>
    </source>
</evidence>
<dbReference type="EMBL" id="BARU01014685">
    <property type="protein sequence ID" value="GAH35630.1"/>
    <property type="molecule type" value="Genomic_DNA"/>
</dbReference>
<evidence type="ECO:0000256" key="3">
    <source>
        <dbReference type="ARBA" id="ARBA00012895"/>
    </source>
</evidence>
<evidence type="ECO:0000256" key="2">
    <source>
        <dbReference type="ARBA" id="ARBA00010708"/>
    </source>
</evidence>
<dbReference type="SUPFAM" id="SSF54211">
    <property type="entry name" value="Ribosomal protein S5 domain 2-like"/>
    <property type="match status" value="1"/>
</dbReference>
<feature type="domain" description="DNA topoisomerase type IIA subunit B" evidence="9">
    <location>
        <begin position="1"/>
        <end position="141"/>
    </location>
</feature>
<dbReference type="PRINTS" id="PR01159">
    <property type="entry name" value="DNAGYRASEB"/>
</dbReference>
<comment type="similarity">
    <text evidence="2">Belongs to the type II topoisomerase GyrB family.</text>
</comment>
<dbReference type="InterPro" id="IPR000565">
    <property type="entry name" value="Topo_IIA_B"/>
</dbReference>
<proteinExistence type="inferred from homology"/>
<dbReference type="InterPro" id="IPR020568">
    <property type="entry name" value="Ribosomal_Su5_D2-typ_SF"/>
</dbReference>
<evidence type="ECO:0000256" key="1">
    <source>
        <dbReference type="ARBA" id="ARBA00000185"/>
    </source>
</evidence>
<keyword evidence="4" id="KW-0547">Nucleotide-binding</keyword>
<evidence type="ECO:0000256" key="4">
    <source>
        <dbReference type="ARBA" id="ARBA00022741"/>
    </source>
</evidence>
<dbReference type="CDD" id="cd00822">
    <property type="entry name" value="TopoII_Trans_DNA_gyrase"/>
    <property type="match status" value="1"/>
</dbReference>
<organism evidence="10">
    <name type="scientific">marine sediment metagenome</name>
    <dbReference type="NCBI Taxonomy" id="412755"/>
    <lineage>
        <taxon>unclassified sequences</taxon>
        <taxon>metagenomes</taxon>
        <taxon>ecological metagenomes</taxon>
    </lineage>
</organism>
<keyword evidence="8" id="KW-0413">Isomerase</keyword>
<dbReference type="AlphaFoldDB" id="X1FSX5"/>
<feature type="non-terminal residue" evidence="10">
    <location>
        <position position="1"/>
    </location>
</feature>
<protein>
    <recommendedName>
        <fullName evidence="3">DNA topoisomerase (ATP-hydrolyzing)</fullName>
        <ecNumber evidence="3">5.6.2.2</ecNumber>
    </recommendedName>
</protein>
<evidence type="ECO:0000256" key="6">
    <source>
        <dbReference type="ARBA" id="ARBA00023029"/>
    </source>
</evidence>
<evidence type="ECO:0000259" key="9">
    <source>
        <dbReference type="Pfam" id="PF00204"/>
    </source>
</evidence>
<comment type="caution">
    <text evidence="10">The sequence shown here is derived from an EMBL/GenBank/DDBJ whole genome shotgun (WGS) entry which is preliminary data.</text>
</comment>
<gene>
    <name evidence="10" type="ORF">S03H2_25766</name>
</gene>
<dbReference type="GO" id="GO:0003918">
    <property type="term" value="F:DNA topoisomerase type II (double strand cut, ATP-hydrolyzing) activity"/>
    <property type="evidence" value="ECO:0007669"/>
    <property type="project" value="UniProtKB-EC"/>
</dbReference>
<keyword evidence="6" id="KW-0799">Topoisomerase</keyword>
<dbReference type="PANTHER" id="PTHR45866">
    <property type="entry name" value="DNA GYRASE/TOPOISOMERASE SUBUNIT B"/>
    <property type="match status" value="1"/>
</dbReference>
<evidence type="ECO:0000256" key="5">
    <source>
        <dbReference type="ARBA" id="ARBA00022840"/>
    </source>
</evidence>
<keyword evidence="7" id="KW-0238">DNA-binding</keyword>
<dbReference type="Pfam" id="PF00204">
    <property type="entry name" value="DNA_gyraseB"/>
    <property type="match status" value="1"/>
</dbReference>
<reference evidence="10" key="1">
    <citation type="journal article" date="2014" name="Front. Microbiol.">
        <title>High frequency of phylogenetically diverse reductive dehalogenase-homologous genes in deep subseafloor sedimentary metagenomes.</title>
        <authorList>
            <person name="Kawai M."/>
            <person name="Futagami T."/>
            <person name="Toyoda A."/>
            <person name="Takaki Y."/>
            <person name="Nishi S."/>
            <person name="Hori S."/>
            <person name="Arai W."/>
            <person name="Tsubouchi T."/>
            <person name="Morono Y."/>
            <person name="Uchiyama I."/>
            <person name="Ito T."/>
            <person name="Fujiyama A."/>
            <person name="Inagaki F."/>
            <person name="Takami H."/>
        </authorList>
    </citation>
    <scope>NUCLEOTIDE SEQUENCE</scope>
    <source>
        <strain evidence="10">Expedition CK06-06</strain>
    </source>
</reference>
<keyword evidence="5" id="KW-0067">ATP-binding</keyword>
<dbReference type="EC" id="5.6.2.2" evidence="3"/>
<comment type="catalytic activity">
    <reaction evidence="1">
        <text>ATP-dependent breakage, passage and rejoining of double-stranded DNA.</text>
        <dbReference type="EC" id="5.6.2.2"/>
    </reaction>
</comment>
<feature type="non-terminal residue" evidence="10">
    <location>
        <position position="142"/>
    </location>
</feature>
<evidence type="ECO:0000256" key="8">
    <source>
        <dbReference type="ARBA" id="ARBA00023235"/>
    </source>
</evidence>
<sequence>LASYLTYLIGEVGHIQDNVFYAQQQVEGIEVEVAFVYTDDVESEEMTFANNIYTPDGGMHLTGFRSALTRTLNDYARKENFLKESDDNLTGDDVREGLVAALSVKLKEPQFEGQTKARLGNPEARTAVETAVGGTLLEFLER</sequence>